<feature type="domain" description="Dehydrogenase E1 component" evidence="2">
    <location>
        <begin position="42"/>
        <end position="328"/>
    </location>
</feature>
<dbReference type="GO" id="GO:0016624">
    <property type="term" value="F:oxidoreductase activity, acting on the aldehyde or oxo group of donors, disulfide as acceptor"/>
    <property type="evidence" value="ECO:0007669"/>
    <property type="project" value="InterPro"/>
</dbReference>
<dbReference type="EMBL" id="BLAB01000001">
    <property type="protein sequence ID" value="GER92625.1"/>
    <property type="molecule type" value="Genomic_DNA"/>
</dbReference>
<dbReference type="NCBIfam" id="TIGR03181">
    <property type="entry name" value="PDH_E1_alph_x"/>
    <property type="match status" value="1"/>
</dbReference>
<evidence type="ECO:0000313" key="3">
    <source>
        <dbReference type="EMBL" id="GER92625.1"/>
    </source>
</evidence>
<comment type="caution">
    <text evidence="3">The sequence shown here is derived from an EMBL/GenBank/DDBJ whole genome shotgun (WGS) entry which is preliminary data.</text>
</comment>
<reference evidence="3" key="1">
    <citation type="submission" date="2019-10" db="EMBL/GenBank/DDBJ databases">
        <title>Metagenomic sequencing of thiosulfate-disproportionating enrichment culture.</title>
        <authorList>
            <person name="Umezawa K."/>
            <person name="Kojima H."/>
            <person name="Fukui M."/>
        </authorList>
    </citation>
    <scope>NUCLEOTIDE SEQUENCE</scope>
    <source>
        <strain evidence="3">45J</strain>
    </source>
</reference>
<gene>
    <name evidence="3" type="ORF">A45J_0343</name>
</gene>
<dbReference type="InterPro" id="IPR050771">
    <property type="entry name" value="Alpha-ketoacid_DH_E1_comp"/>
</dbReference>
<accession>A0A5J4KXD0</accession>
<dbReference type="Pfam" id="PF00676">
    <property type="entry name" value="E1_dh"/>
    <property type="match status" value="1"/>
</dbReference>
<dbReference type="InterPro" id="IPR017596">
    <property type="entry name" value="PdhA/BkdA"/>
</dbReference>
<dbReference type="CDD" id="cd02000">
    <property type="entry name" value="TPP_E1_PDC_ADC_BCADC"/>
    <property type="match status" value="1"/>
</dbReference>
<keyword evidence="3" id="KW-0670">Pyruvate</keyword>
<name>A0A5J4KXD0_9ZZZZ</name>
<dbReference type="SUPFAM" id="SSF52518">
    <property type="entry name" value="Thiamin diphosphate-binding fold (THDP-binding)"/>
    <property type="match status" value="1"/>
</dbReference>
<evidence type="ECO:0000259" key="2">
    <source>
        <dbReference type="Pfam" id="PF00676"/>
    </source>
</evidence>
<dbReference type="PANTHER" id="PTHR43380:SF1">
    <property type="entry name" value="2-OXOISOVALERATE DEHYDROGENASE SUBUNIT ALPHA, MITOCHONDRIAL"/>
    <property type="match status" value="1"/>
</dbReference>
<evidence type="ECO:0000256" key="1">
    <source>
        <dbReference type="ARBA" id="ARBA00023002"/>
    </source>
</evidence>
<keyword evidence="1" id="KW-0560">Oxidoreductase</keyword>
<dbReference type="GO" id="GO:0009083">
    <property type="term" value="P:branched-chain amino acid catabolic process"/>
    <property type="evidence" value="ECO:0007669"/>
    <property type="project" value="TreeGrafter"/>
</dbReference>
<dbReference type="InterPro" id="IPR029061">
    <property type="entry name" value="THDP-binding"/>
</dbReference>
<proteinExistence type="predicted"/>
<sequence>MPEEIIESLNVRYINILNENGDVDESLMPSLSQSEIKKIYELLILSRTFDRYALNLQREGRIGTYASILGQEASQIGSAFAIEKSDWVFPSFREMGVYITLGYPVYMLFQYWSGDERGMQTPEGLNIFPLCVPVGTQVPHAVGAAMAAKYKGDKIAVICYFGDGGTSKGDFHEGFNMAGVFKLPVVFICQNNQWAISVPRSRQTASKTLAQKAFAYGFEGIQVDGNDVFAVYKVVREALDKAKDGGGPTFIECVTYRMGDHTTADDASRYRSKDEVEAWRSKDPIARLKLFMEKNMLWTDEYQKEIEGKAKDMNDEAVKMAESVEKQHFEEMFKYTYERLTFRQIKEMKDF</sequence>
<dbReference type="PANTHER" id="PTHR43380">
    <property type="entry name" value="2-OXOISOVALERATE DEHYDROGENASE SUBUNIT ALPHA, MITOCHONDRIAL"/>
    <property type="match status" value="1"/>
</dbReference>
<protein>
    <submittedName>
        <fullName evidence="3">Pyruvate dehydrogenase (Acetyl-transferring) E1 component subunit alpha</fullName>
    </submittedName>
</protein>
<dbReference type="AlphaFoldDB" id="A0A5J4KXD0"/>
<organism evidence="3">
    <name type="scientific">hot springs metagenome</name>
    <dbReference type="NCBI Taxonomy" id="433727"/>
    <lineage>
        <taxon>unclassified sequences</taxon>
        <taxon>metagenomes</taxon>
        <taxon>ecological metagenomes</taxon>
    </lineage>
</organism>
<dbReference type="InterPro" id="IPR001017">
    <property type="entry name" value="DH_E1"/>
</dbReference>
<dbReference type="Gene3D" id="3.40.50.970">
    <property type="match status" value="1"/>
</dbReference>